<dbReference type="EMBL" id="WIGO01000046">
    <property type="protein sequence ID" value="KAF6834712.1"/>
    <property type="molecule type" value="Genomic_DNA"/>
</dbReference>
<name>A0A8H6KND9_9PEZI</name>
<protein>
    <submittedName>
        <fullName evidence="2">Uncharacterized protein</fullName>
    </submittedName>
</protein>
<reference evidence="2" key="1">
    <citation type="journal article" date="2020" name="Phytopathology">
        <title>Genome Sequence Resources of Colletotrichum truncatum, C. plurivorum, C. musicola, and C. sojae: Four Species Pathogenic to Soybean (Glycine max).</title>
        <authorList>
            <person name="Rogerio F."/>
            <person name="Boufleur T.R."/>
            <person name="Ciampi-Guillardi M."/>
            <person name="Sukno S.A."/>
            <person name="Thon M.R."/>
            <person name="Massola Junior N.S."/>
            <person name="Baroncelli R."/>
        </authorList>
    </citation>
    <scope>NUCLEOTIDE SEQUENCE</scope>
    <source>
        <strain evidence="2">LFN00145</strain>
    </source>
</reference>
<evidence type="ECO:0000256" key="1">
    <source>
        <dbReference type="SAM" id="MobiDB-lite"/>
    </source>
</evidence>
<gene>
    <name evidence="2" type="ORF">CPLU01_04806</name>
</gene>
<dbReference type="AlphaFoldDB" id="A0A8H6KND9"/>
<proteinExistence type="predicted"/>
<feature type="compositionally biased region" description="Basic and acidic residues" evidence="1">
    <location>
        <begin position="52"/>
        <end position="72"/>
    </location>
</feature>
<feature type="compositionally biased region" description="Basic and acidic residues" evidence="1">
    <location>
        <begin position="82"/>
        <end position="94"/>
    </location>
</feature>
<evidence type="ECO:0000313" key="3">
    <source>
        <dbReference type="Proteomes" id="UP000654918"/>
    </source>
</evidence>
<sequence length="111" mass="12496">MFPGDLDHASQTMCRRHVEGAKGVCEDERGLGGRLDESRSLCQIGAIPRKDENKSKLAGCDSRRWDRKRRAEGTSVPSPVARDIRTRIHPESRRSHSGQRVAEGFRGEMRP</sequence>
<organism evidence="2 3">
    <name type="scientific">Colletotrichum plurivorum</name>
    <dbReference type="NCBI Taxonomy" id="2175906"/>
    <lineage>
        <taxon>Eukaryota</taxon>
        <taxon>Fungi</taxon>
        <taxon>Dikarya</taxon>
        <taxon>Ascomycota</taxon>
        <taxon>Pezizomycotina</taxon>
        <taxon>Sordariomycetes</taxon>
        <taxon>Hypocreomycetidae</taxon>
        <taxon>Glomerellales</taxon>
        <taxon>Glomerellaceae</taxon>
        <taxon>Colletotrichum</taxon>
        <taxon>Colletotrichum orchidearum species complex</taxon>
    </lineage>
</organism>
<accession>A0A8H6KND9</accession>
<keyword evidence="3" id="KW-1185">Reference proteome</keyword>
<feature type="region of interest" description="Disordered" evidence="1">
    <location>
        <begin position="52"/>
        <end position="111"/>
    </location>
</feature>
<dbReference type="Proteomes" id="UP000654918">
    <property type="component" value="Unassembled WGS sequence"/>
</dbReference>
<comment type="caution">
    <text evidence="2">The sequence shown here is derived from an EMBL/GenBank/DDBJ whole genome shotgun (WGS) entry which is preliminary data.</text>
</comment>
<evidence type="ECO:0000313" key="2">
    <source>
        <dbReference type="EMBL" id="KAF6834712.1"/>
    </source>
</evidence>